<feature type="compositionally biased region" description="Low complexity" evidence="1">
    <location>
        <begin position="95"/>
        <end position="108"/>
    </location>
</feature>
<keyword evidence="3" id="KW-1185">Reference proteome</keyword>
<dbReference type="AlphaFoldDB" id="A0A553MX35"/>
<dbReference type="OrthoDB" id="9017167at2759"/>
<dbReference type="EMBL" id="SRMA01027229">
    <property type="protein sequence ID" value="TRY57717.1"/>
    <property type="molecule type" value="Genomic_DNA"/>
</dbReference>
<organism evidence="2 3">
    <name type="scientific">Danionella cerebrum</name>
    <dbReference type="NCBI Taxonomy" id="2873325"/>
    <lineage>
        <taxon>Eukaryota</taxon>
        <taxon>Metazoa</taxon>
        <taxon>Chordata</taxon>
        <taxon>Craniata</taxon>
        <taxon>Vertebrata</taxon>
        <taxon>Euteleostomi</taxon>
        <taxon>Actinopterygii</taxon>
        <taxon>Neopterygii</taxon>
        <taxon>Teleostei</taxon>
        <taxon>Ostariophysi</taxon>
        <taxon>Cypriniformes</taxon>
        <taxon>Danionidae</taxon>
        <taxon>Danioninae</taxon>
        <taxon>Danionella</taxon>
    </lineage>
</organism>
<evidence type="ECO:0000313" key="3">
    <source>
        <dbReference type="Proteomes" id="UP000316079"/>
    </source>
</evidence>
<protein>
    <submittedName>
        <fullName evidence="2">Uncharacterized protein</fullName>
    </submittedName>
</protein>
<dbReference type="Proteomes" id="UP000316079">
    <property type="component" value="Unassembled WGS sequence"/>
</dbReference>
<accession>A0A553MX35</accession>
<evidence type="ECO:0000313" key="2">
    <source>
        <dbReference type="EMBL" id="TRY57717.1"/>
    </source>
</evidence>
<sequence length="214" mass="23618">MKSMQDDSYQQAPSFRHKYKTMVSGSKNVSKVLLLYLGPSQLPTTLKNKTKLHSGSALLPLKGEKETGPSAETAELQLQGLPHRRVTFSTANPMQDQQDSSQQSYYDSGLEESETPSSKSSSGPRIGPLALPEDHYERTTPDGSIGEMEHPENARCICTRGQKQTQQGLCLTHQQALNHISKSFLMTLSHKQQYADRKQLLCSSQTALTAAARP</sequence>
<comment type="caution">
    <text evidence="2">The sequence shown here is derived from an EMBL/GenBank/DDBJ whole genome shotgun (WGS) entry which is preliminary data.</text>
</comment>
<name>A0A553MX35_9TELE</name>
<proteinExistence type="predicted"/>
<reference evidence="2 3" key="1">
    <citation type="journal article" date="2019" name="Sci. Data">
        <title>Hybrid genome assembly and annotation of Danionella translucida.</title>
        <authorList>
            <person name="Kadobianskyi M."/>
            <person name="Schulze L."/>
            <person name="Schuelke M."/>
            <person name="Judkewitz B."/>
        </authorList>
    </citation>
    <scope>NUCLEOTIDE SEQUENCE [LARGE SCALE GENOMIC DNA]</scope>
    <source>
        <strain evidence="2 3">Bolton</strain>
    </source>
</reference>
<evidence type="ECO:0000256" key="1">
    <source>
        <dbReference type="SAM" id="MobiDB-lite"/>
    </source>
</evidence>
<feature type="region of interest" description="Disordered" evidence="1">
    <location>
        <begin position="90"/>
        <end position="148"/>
    </location>
</feature>
<gene>
    <name evidence="2" type="ORF">DNTS_025927</name>
</gene>